<evidence type="ECO:0000313" key="2">
    <source>
        <dbReference type="Proteomes" id="UP000029801"/>
    </source>
</evidence>
<organism evidence="1 2">
    <name type="scientific">Lactiplantibacillus plantarum CMPG5300</name>
    <dbReference type="NCBI Taxonomy" id="1304889"/>
    <lineage>
        <taxon>Bacteria</taxon>
        <taxon>Bacillati</taxon>
        <taxon>Bacillota</taxon>
        <taxon>Bacilli</taxon>
        <taxon>Lactobacillales</taxon>
        <taxon>Lactobacillaceae</taxon>
        <taxon>Lactiplantibacillus</taxon>
    </lineage>
</organism>
<protein>
    <submittedName>
        <fullName evidence="1">Prophage protein</fullName>
    </submittedName>
</protein>
<dbReference type="EMBL" id="AXZV01000005">
    <property type="protein sequence ID" value="KGH43426.1"/>
    <property type="molecule type" value="Genomic_DNA"/>
</dbReference>
<dbReference type="RefSeq" id="WP_025015699.1">
    <property type="nucleotide sequence ID" value="NZ_CM002918.1"/>
</dbReference>
<comment type="caution">
    <text evidence="1">The sequence shown here is derived from an EMBL/GenBank/DDBJ whole genome shotgun (WGS) entry which is preliminary data.</text>
</comment>
<name>A0AAW3FQI3_LACPN</name>
<sequence length="73" mass="7904">MVNEQDLIAAIRLHAPSHLPGPVSIDGLLSELGINDESLLTNALKSLQDKGYLQFGYGNGKIKRISLNTSFPL</sequence>
<dbReference type="AlphaFoldDB" id="A0AAW3FQI3"/>
<evidence type="ECO:0000313" key="1">
    <source>
        <dbReference type="EMBL" id="KGH43426.1"/>
    </source>
</evidence>
<gene>
    <name evidence="1" type="ORF">CMPG5300_0918</name>
</gene>
<reference evidence="1 2" key="1">
    <citation type="journal article" date="2014" name="Genome Announc.">
        <title>Draft Genome Sequence of Lactobacillus plantarum CMPG5300, a Human Vaginal Isolate.</title>
        <authorList>
            <person name="Malik S."/>
            <person name="Siezen R.J."/>
            <person name="Renckens B."/>
            <person name="Vaneechoutte M."/>
            <person name="Vanderleyden J."/>
            <person name="Lebeer S."/>
        </authorList>
    </citation>
    <scope>NUCLEOTIDE SEQUENCE [LARGE SCALE GENOMIC DNA]</scope>
    <source>
        <strain evidence="1 2">CMPG5300</strain>
    </source>
</reference>
<accession>A0AAW3FQI3</accession>
<dbReference type="Proteomes" id="UP000029801">
    <property type="component" value="Chromosome"/>
</dbReference>
<proteinExistence type="predicted"/>